<comment type="caution">
    <text evidence="2">The sequence shown here is derived from an EMBL/GenBank/DDBJ whole genome shotgun (WGS) entry which is preliminary data.</text>
</comment>
<sequence>MKQPCFFDVAERLARLNGLGDQLEAFPRTVDFEVFCPDLEKALAYLGGSKGGRLPFDPVLMFKILVIQTLNNLSDERTEYLINARLSLMRFLGLELSDRVPDAKTVWLFRERLTQARAIERLFERFNAILRNADYLPISEVVPSVRTALRA</sequence>
<dbReference type="InterPro" id="IPR008490">
    <property type="entry name" value="Transposase_InsH_N"/>
</dbReference>
<name>A0ABQ5WST8_9PROT</name>
<dbReference type="Proteomes" id="UP001156629">
    <property type="component" value="Unassembled WGS sequence"/>
</dbReference>
<organism evidence="2 3">
    <name type="scientific">Gluconobacter kondonii</name>
    <dbReference type="NCBI Taxonomy" id="941463"/>
    <lineage>
        <taxon>Bacteria</taxon>
        <taxon>Pseudomonadati</taxon>
        <taxon>Pseudomonadota</taxon>
        <taxon>Alphaproteobacteria</taxon>
        <taxon>Acetobacterales</taxon>
        <taxon>Acetobacteraceae</taxon>
        <taxon>Gluconobacter</taxon>
    </lineage>
</organism>
<dbReference type="EMBL" id="BSNV01000018">
    <property type="protein sequence ID" value="GLQ66585.1"/>
    <property type="molecule type" value="Genomic_DNA"/>
</dbReference>
<accession>A0ABQ5WST8</accession>
<feature type="domain" description="Transposase InsH N-terminal" evidence="1">
    <location>
        <begin position="19"/>
        <end position="112"/>
    </location>
</feature>
<keyword evidence="3" id="KW-1185">Reference proteome</keyword>
<dbReference type="PANTHER" id="PTHR35604">
    <property type="entry name" value="TRANSPOSASE INSH FOR INSERTION SEQUENCE ELEMENT IS5A-RELATED"/>
    <property type="match status" value="1"/>
</dbReference>
<evidence type="ECO:0000313" key="3">
    <source>
        <dbReference type="Proteomes" id="UP001156629"/>
    </source>
</evidence>
<protein>
    <recommendedName>
        <fullName evidence="1">Transposase InsH N-terminal domain-containing protein</fullName>
    </recommendedName>
</protein>
<reference evidence="3" key="1">
    <citation type="journal article" date="2019" name="Int. J. Syst. Evol. Microbiol.">
        <title>The Global Catalogue of Microorganisms (GCM) 10K type strain sequencing project: providing services to taxonomists for standard genome sequencing and annotation.</title>
        <authorList>
            <consortium name="The Broad Institute Genomics Platform"/>
            <consortium name="The Broad Institute Genome Sequencing Center for Infectious Disease"/>
            <person name="Wu L."/>
            <person name="Ma J."/>
        </authorList>
    </citation>
    <scope>NUCLEOTIDE SEQUENCE [LARGE SCALE GENOMIC DNA]</scope>
    <source>
        <strain evidence="3">NBRC 3266</strain>
    </source>
</reference>
<proteinExistence type="predicted"/>
<dbReference type="PANTHER" id="PTHR35604:SF2">
    <property type="entry name" value="TRANSPOSASE INSH FOR INSERTION SEQUENCE ELEMENT IS5A-RELATED"/>
    <property type="match status" value="1"/>
</dbReference>
<gene>
    <name evidence="2" type="ORF">GCM10007870_21690</name>
</gene>
<dbReference type="Pfam" id="PF05598">
    <property type="entry name" value="DUF772"/>
    <property type="match status" value="1"/>
</dbReference>
<evidence type="ECO:0000259" key="1">
    <source>
        <dbReference type="Pfam" id="PF05598"/>
    </source>
</evidence>
<evidence type="ECO:0000313" key="2">
    <source>
        <dbReference type="EMBL" id="GLQ66585.1"/>
    </source>
</evidence>